<dbReference type="Proteomes" id="UP000278609">
    <property type="component" value="Unassembled WGS sequence"/>
</dbReference>
<dbReference type="InterPro" id="IPR009589">
    <property type="entry name" value="PH_YyaB-like"/>
</dbReference>
<dbReference type="Pfam" id="PF06713">
    <property type="entry name" value="bPH_4"/>
    <property type="match status" value="1"/>
</dbReference>
<evidence type="ECO:0000313" key="2">
    <source>
        <dbReference type="EMBL" id="RRD59362.1"/>
    </source>
</evidence>
<dbReference type="EMBL" id="RQYS01000045">
    <property type="protein sequence ID" value="RRD59362.1"/>
    <property type="molecule type" value="Genomic_DNA"/>
</dbReference>
<accession>A0A3P1XKQ4</accession>
<dbReference type="AlphaFoldDB" id="A0A3P1XKQ4"/>
<name>A0A3P1XKQ4_TANFO</name>
<gene>
    <name evidence="2" type="ORF">EII40_10035</name>
</gene>
<dbReference type="OrthoDB" id="1094643at2"/>
<evidence type="ECO:0000259" key="1">
    <source>
        <dbReference type="Pfam" id="PF06713"/>
    </source>
</evidence>
<feature type="domain" description="Uncharacterized protein YyaB-like PH" evidence="1">
    <location>
        <begin position="71"/>
        <end position="148"/>
    </location>
</feature>
<proteinExistence type="predicted"/>
<comment type="caution">
    <text evidence="2">The sequence shown here is derived from an EMBL/GenBank/DDBJ whole genome shotgun (WGS) entry which is preliminary data.</text>
</comment>
<organism evidence="2 3">
    <name type="scientific">Tannerella forsythia</name>
    <name type="common">Bacteroides forsythus</name>
    <dbReference type="NCBI Taxonomy" id="28112"/>
    <lineage>
        <taxon>Bacteria</taxon>
        <taxon>Pseudomonadati</taxon>
        <taxon>Bacteroidota</taxon>
        <taxon>Bacteroidia</taxon>
        <taxon>Bacteroidales</taxon>
        <taxon>Tannerellaceae</taxon>
        <taxon>Tannerella</taxon>
    </lineage>
</organism>
<evidence type="ECO:0000313" key="3">
    <source>
        <dbReference type="Proteomes" id="UP000278609"/>
    </source>
</evidence>
<dbReference type="RefSeq" id="WP_124752119.1">
    <property type="nucleotide sequence ID" value="NZ_RQYS01000045.1"/>
</dbReference>
<sequence length="169" mass="19113">MDITSNKLKIGNHGKSFGKTSISLTNKCIVDRNRIRCFHIGIYIDSSKQGVHRHVCTCLSILVTRISFTGMRYIISGSTLSLKIGFICGWSVNIADILSVERSYNPLSAPAASLKRLCIHFPKNKKFPYLLISPVREQAFIKALKKVNPNICVHLPEKKGIWRIQDWDI</sequence>
<dbReference type="GO" id="GO:0030153">
    <property type="term" value="P:bacteriocin immunity"/>
    <property type="evidence" value="ECO:0007669"/>
    <property type="project" value="InterPro"/>
</dbReference>
<protein>
    <recommendedName>
        <fullName evidence="1">Uncharacterized protein YyaB-like PH domain-containing protein</fullName>
    </recommendedName>
</protein>
<reference evidence="2 3" key="1">
    <citation type="submission" date="2018-11" db="EMBL/GenBank/DDBJ databases">
        <title>Genomes From Bacteria Associated with the Canine Oral Cavity: a Test Case for Automated Genome-Based Taxonomic Assignment.</title>
        <authorList>
            <person name="Coil D.A."/>
            <person name="Jospin G."/>
            <person name="Darling A.E."/>
            <person name="Wallis C."/>
            <person name="Davis I.J."/>
            <person name="Harris S."/>
            <person name="Eisen J.A."/>
            <person name="Holcombe L.J."/>
            <person name="O'Flynn C."/>
        </authorList>
    </citation>
    <scope>NUCLEOTIDE SEQUENCE [LARGE SCALE GENOMIC DNA]</scope>
    <source>
        <strain evidence="2 3">OH2617_COT-023</strain>
    </source>
</reference>